<protein>
    <submittedName>
        <fullName evidence="1">Uncharacterized protein</fullName>
    </submittedName>
</protein>
<keyword evidence="2" id="KW-1185">Reference proteome</keyword>
<sequence>MGSFASPPSSDQLRRCPMVPPKMLVAVLLFEDDGNLDRKSAPEDQLSRRHDPASRCACPPGRFYNLTLLHLVV</sequence>
<dbReference type="AlphaFoldDB" id="A0A016SIE6"/>
<proteinExistence type="predicted"/>
<name>A0A016SIE6_9BILA</name>
<comment type="caution">
    <text evidence="1">The sequence shown here is derived from an EMBL/GenBank/DDBJ whole genome shotgun (WGS) entry which is preliminary data.</text>
</comment>
<dbReference type="EMBL" id="JARK01001559">
    <property type="protein sequence ID" value="EYB90091.1"/>
    <property type="molecule type" value="Genomic_DNA"/>
</dbReference>
<dbReference type="Proteomes" id="UP000024635">
    <property type="component" value="Unassembled WGS sequence"/>
</dbReference>
<reference evidence="2" key="1">
    <citation type="journal article" date="2015" name="Nat. Genet.">
        <title>The genome and transcriptome of the zoonotic hookworm Ancylostoma ceylanicum identify infection-specific gene families.</title>
        <authorList>
            <person name="Schwarz E.M."/>
            <person name="Hu Y."/>
            <person name="Antoshechkin I."/>
            <person name="Miller M.M."/>
            <person name="Sternberg P.W."/>
            <person name="Aroian R.V."/>
        </authorList>
    </citation>
    <scope>NUCLEOTIDE SEQUENCE</scope>
    <source>
        <strain evidence="2">HY135</strain>
    </source>
</reference>
<gene>
    <name evidence="1" type="primary">Acey_s0223.g2649</name>
    <name evidence="1" type="ORF">Y032_0223g2649</name>
</gene>
<organism evidence="1 2">
    <name type="scientific">Ancylostoma ceylanicum</name>
    <dbReference type="NCBI Taxonomy" id="53326"/>
    <lineage>
        <taxon>Eukaryota</taxon>
        <taxon>Metazoa</taxon>
        <taxon>Ecdysozoa</taxon>
        <taxon>Nematoda</taxon>
        <taxon>Chromadorea</taxon>
        <taxon>Rhabditida</taxon>
        <taxon>Rhabditina</taxon>
        <taxon>Rhabditomorpha</taxon>
        <taxon>Strongyloidea</taxon>
        <taxon>Ancylostomatidae</taxon>
        <taxon>Ancylostomatinae</taxon>
        <taxon>Ancylostoma</taxon>
    </lineage>
</organism>
<evidence type="ECO:0000313" key="1">
    <source>
        <dbReference type="EMBL" id="EYB90091.1"/>
    </source>
</evidence>
<accession>A0A016SIE6</accession>
<evidence type="ECO:0000313" key="2">
    <source>
        <dbReference type="Proteomes" id="UP000024635"/>
    </source>
</evidence>